<name>A0A835S0I0_VANPL</name>
<dbReference type="OrthoDB" id="361020at2759"/>
<dbReference type="Proteomes" id="UP000636800">
    <property type="component" value="Chromosome 1"/>
</dbReference>
<keyword evidence="1" id="KW-0175">Coiled coil</keyword>
<comment type="caution">
    <text evidence="2">The sequence shown here is derived from an EMBL/GenBank/DDBJ whole genome shotgun (WGS) entry which is preliminary data.</text>
</comment>
<accession>A0A835S0I0</accession>
<dbReference type="EMBL" id="JADCNL010000001">
    <property type="protein sequence ID" value="KAG0495333.1"/>
    <property type="molecule type" value="Genomic_DNA"/>
</dbReference>
<keyword evidence="3" id="KW-1185">Reference proteome</keyword>
<reference evidence="2 3" key="1">
    <citation type="journal article" date="2020" name="Nat. Food">
        <title>A phased Vanilla planifolia genome enables genetic improvement of flavour and production.</title>
        <authorList>
            <person name="Hasing T."/>
            <person name="Tang H."/>
            <person name="Brym M."/>
            <person name="Khazi F."/>
            <person name="Huang T."/>
            <person name="Chambers A.H."/>
        </authorList>
    </citation>
    <scope>NUCLEOTIDE SEQUENCE [LARGE SCALE GENOMIC DNA]</scope>
    <source>
        <tissue evidence="2">Leaf</tissue>
    </source>
</reference>
<protein>
    <submittedName>
        <fullName evidence="2">Uncharacterized protein</fullName>
    </submittedName>
</protein>
<sequence>MESLVPVINFLRRSGDSRRQELEELKELEKELKELEELEEKELNEEELEKE</sequence>
<organism evidence="2 3">
    <name type="scientific">Vanilla planifolia</name>
    <name type="common">Vanilla</name>
    <dbReference type="NCBI Taxonomy" id="51239"/>
    <lineage>
        <taxon>Eukaryota</taxon>
        <taxon>Viridiplantae</taxon>
        <taxon>Streptophyta</taxon>
        <taxon>Embryophyta</taxon>
        <taxon>Tracheophyta</taxon>
        <taxon>Spermatophyta</taxon>
        <taxon>Magnoliopsida</taxon>
        <taxon>Liliopsida</taxon>
        <taxon>Asparagales</taxon>
        <taxon>Orchidaceae</taxon>
        <taxon>Vanilloideae</taxon>
        <taxon>Vanilleae</taxon>
        <taxon>Vanilla</taxon>
    </lineage>
</organism>
<evidence type="ECO:0000256" key="1">
    <source>
        <dbReference type="SAM" id="Coils"/>
    </source>
</evidence>
<dbReference type="AlphaFoldDB" id="A0A835S0I0"/>
<feature type="coiled-coil region" evidence="1">
    <location>
        <begin position="11"/>
        <end position="51"/>
    </location>
</feature>
<proteinExistence type="predicted"/>
<evidence type="ECO:0000313" key="3">
    <source>
        <dbReference type="Proteomes" id="UP000636800"/>
    </source>
</evidence>
<evidence type="ECO:0000313" key="2">
    <source>
        <dbReference type="EMBL" id="KAG0495333.1"/>
    </source>
</evidence>
<gene>
    <name evidence="2" type="ORF">HPP92_000024</name>
</gene>